<keyword evidence="5" id="KW-0482">Metalloprotease</keyword>
<keyword evidence="8" id="KW-1185">Reference proteome</keyword>
<evidence type="ECO:0000259" key="6">
    <source>
        <dbReference type="Pfam" id="PF23594"/>
    </source>
</evidence>
<keyword evidence="3" id="KW-0378">Hydrolase</keyword>
<dbReference type="Proteomes" id="UP001358586">
    <property type="component" value="Chromosome 3"/>
</dbReference>
<protein>
    <recommendedName>
        <fullName evidence="6">26S proteasome regulatory subunit RPN11 C-terminal domain-containing protein</fullName>
    </recommendedName>
</protein>
<accession>A0ABR0QLN4</accession>
<evidence type="ECO:0000313" key="7">
    <source>
        <dbReference type="EMBL" id="KAK5839753.1"/>
    </source>
</evidence>
<keyword evidence="1" id="KW-0645">Protease</keyword>
<evidence type="ECO:0000256" key="1">
    <source>
        <dbReference type="ARBA" id="ARBA00022670"/>
    </source>
</evidence>
<name>A0ABR0QLN4_GOSAR</name>
<evidence type="ECO:0000313" key="8">
    <source>
        <dbReference type="Proteomes" id="UP001358586"/>
    </source>
</evidence>
<organism evidence="7 8">
    <name type="scientific">Gossypium arboreum</name>
    <name type="common">Tree cotton</name>
    <name type="synonym">Gossypium nanking</name>
    <dbReference type="NCBI Taxonomy" id="29729"/>
    <lineage>
        <taxon>Eukaryota</taxon>
        <taxon>Viridiplantae</taxon>
        <taxon>Streptophyta</taxon>
        <taxon>Embryophyta</taxon>
        <taxon>Tracheophyta</taxon>
        <taxon>Spermatophyta</taxon>
        <taxon>Magnoliopsida</taxon>
        <taxon>eudicotyledons</taxon>
        <taxon>Gunneridae</taxon>
        <taxon>Pentapetalae</taxon>
        <taxon>rosids</taxon>
        <taxon>malvids</taxon>
        <taxon>Malvales</taxon>
        <taxon>Malvaceae</taxon>
        <taxon>Malvoideae</taxon>
        <taxon>Gossypium</taxon>
    </lineage>
</organism>
<comment type="caution">
    <text evidence="7">The sequence shown here is derived from an EMBL/GenBank/DDBJ whole genome shotgun (WGS) entry which is preliminary data.</text>
</comment>
<dbReference type="EMBL" id="JARKNE010000003">
    <property type="protein sequence ID" value="KAK5839753.1"/>
    <property type="molecule type" value="Genomic_DNA"/>
</dbReference>
<evidence type="ECO:0000256" key="5">
    <source>
        <dbReference type="ARBA" id="ARBA00023049"/>
    </source>
</evidence>
<dbReference type="InterPro" id="IPR056263">
    <property type="entry name" value="RPN11_C"/>
</dbReference>
<feature type="domain" description="26S proteasome regulatory subunit RPN11 C-terminal" evidence="6">
    <location>
        <begin position="33"/>
        <end position="102"/>
    </location>
</feature>
<keyword evidence="4" id="KW-0862">Zinc</keyword>
<sequence>MLLNLHKKKWTDGLTLRHFDTHSKPMNRLFSNPRKNEPRSHEMPNLAIKYNKVVQEEDELPLEKLAIANVGRQDAKKHLEEHVSNLMSSNIVQTLATMLDTVLF</sequence>
<gene>
    <name evidence="7" type="ORF">PVK06_008590</name>
</gene>
<proteinExistence type="predicted"/>
<reference evidence="7 8" key="1">
    <citation type="submission" date="2023-03" db="EMBL/GenBank/DDBJ databases">
        <title>WGS of Gossypium arboreum.</title>
        <authorList>
            <person name="Yu D."/>
        </authorList>
    </citation>
    <scope>NUCLEOTIDE SEQUENCE [LARGE SCALE GENOMIC DNA]</scope>
    <source>
        <tissue evidence="7">Leaf</tissue>
    </source>
</reference>
<evidence type="ECO:0000256" key="3">
    <source>
        <dbReference type="ARBA" id="ARBA00022801"/>
    </source>
</evidence>
<evidence type="ECO:0000256" key="2">
    <source>
        <dbReference type="ARBA" id="ARBA00022723"/>
    </source>
</evidence>
<keyword evidence="2" id="KW-0479">Metal-binding</keyword>
<dbReference type="Pfam" id="PF23594">
    <property type="entry name" value="RPN11_C"/>
    <property type="match status" value="1"/>
</dbReference>
<evidence type="ECO:0000256" key="4">
    <source>
        <dbReference type="ARBA" id="ARBA00022833"/>
    </source>
</evidence>